<protein>
    <submittedName>
        <fullName evidence="1">Uncharacterized protein</fullName>
    </submittedName>
</protein>
<reference evidence="1" key="2">
    <citation type="submission" date="2022-01" db="EMBL/GenBank/DDBJ databases">
        <authorList>
            <person name="Yamashiro T."/>
            <person name="Shiraishi A."/>
            <person name="Satake H."/>
            <person name="Nakayama K."/>
        </authorList>
    </citation>
    <scope>NUCLEOTIDE SEQUENCE</scope>
</reference>
<reference evidence="1" key="1">
    <citation type="journal article" date="2022" name="Int. J. Mol. Sci.">
        <title>Draft Genome of Tanacetum Coccineum: Genomic Comparison of Closely Related Tanacetum-Family Plants.</title>
        <authorList>
            <person name="Yamashiro T."/>
            <person name="Shiraishi A."/>
            <person name="Nakayama K."/>
            <person name="Satake H."/>
        </authorList>
    </citation>
    <scope>NUCLEOTIDE SEQUENCE</scope>
</reference>
<name>A0ABQ5BZ55_9ASTR</name>
<sequence>MKEYENENAIQLSDIGNMALVSKFRTFRTDLLASRSKLIRWPKRQPTTGVLAEAGVLAGERPKNLLRKACWSYGKIHPNILLKANLKLKERADASNLFVVVLGGARWILSQRTVRHGTKSIGLSEASSPLKVLSSSAEATASQSSSVLVVVVLELSARFC</sequence>
<dbReference type="Proteomes" id="UP001151760">
    <property type="component" value="Unassembled WGS sequence"/>
</dbReference>
<evidence type="ECO:0000313" key="2">
    <source>
        <dbReference type="Proteomes" id="UP001151760"/>
    </source>
</evidence>
<comment type="caution">
    <text evidence="1">The sequence shown here is derived from an EMBL/GenBank/DDBJ whole genome shotgun (WGS) entry which is preliminary data.</text>
</comment>
<evidence type="ECO:0000313" key="1">
    <source>
        <dbReference type="EMBL" id="GJT19519.1"/>
    </source>
</evidence>
<keyword evidence="2" id="KW-1185">Reference proteome</keyword>
<dbReference type="EMBL" id="BQNB010013723">
    <property type="protein sequence ID" value="GJT19519.1"/>
    <property type="molecule type" value="Genomic_DNA"/>
</dbReference>
<organism evidence="1 2">
    <name type="scientific">Tanacetum coccineum</name>
    <dbReference type="NCBI Taxonomy" id="301880"/>
    <lineage>
        <taxon>Eukaryota</taxon>
        <taxon>Viridiplantae</taxon>
        <taxon>Streptophyta</taxon>
        <taxon>Embryophyta</taxon>
        <taxon>Tracheophyta</taxon>
        <taxon>Spermatophyta</taxon>
        <taxon>Magnoliopsida</taxon>
        <taxon>eudicotyledons</taxon>
        <taxon>Gunneridae</taxon>
        <taxon>Pentapetalae</taxon>
        <taxon>asterids</taxon>
        <taxon>campanulids</taxon>
        <taxon>Asterales</taxon>
        <taxon>Asteraceae</taxon>
        <taxon>Asteroideae</taxon>
        <taxon>Anthemideae</taxon>
        <taxon>Anthemidinae</taxon>
        <taxon>Tanacetum</taxon>
    </lineage>
</organism>
<proteinExistence type="predicted"/>
<gene>
    <name evidence="1" type="ORF">Tco_0878225</name>
</gene>
<accession>A0ABQ5BZ55</accession>